<dbReference type="SMART" id="SM00421">
    <property type="entry name" value="HTH_LUXR"/>
    <property type="match status" value="1"/>
</dbReference>
<organism evidence="8 9">
    <name type="scientific">Lipingzhangella rawalii</name>
    <dbReference type="NCBI Taxonomy" id="2055835"/>
    <lineage>
        <taxon>Bacteria</taxon>
        <taxon>Bacillati</taxon>
        <taxon>Actinomycetota</taxon>
        <taxon>Actinomycetes</taxon>
        <taxon>Streptosporangiales</taxon>
        <taxon>Nocardiopsidaceae</taxon>
        <taxon>Lipingzhangella</taxon>
    </lineage>
</organism>
<name>A0ABU2H0U7_9ACTN</name>
<evidence type="ECO:0000256" key="1">
    <source>
        <dbReference type="ARBA" id="ARBA00022553"/>
    </source>
</evidence>
<evidence type="ECO:0000256" key="5">
    <source>
        <dbReference type="PROSITE-ProRule" id="PRU00169"/>
    </source>
</evidence>
<accession>A0ABU2H0U7</accession>
<dbReference type="Pfam" id="PF00196">
    <property type="entry name" value="GerE"/>
    <property type="match status" value="1"/>
</dbReference>
<keyword evidence="1 5" id="KW-0597">Phosphoprotein</keyword>
<evidence type="ECO:0000256" key="3">
    <source>
        <dbReference type="ARBA" id="ARBA00023125"/>
    </source>
</evidence>
<dbReference type="EMBL" id="JAVLVT010000001">
    <property type="protein sequence ID" value="MDS1268932.1"/>
    <property type="molecule type" value="Genomic_DNA"/>
</dbReference>
<evidence type="ECO:0000256" key="2">
    <source>
        <dbReference type="ARBA" id="ARBA00023015"/>
    </source>
</evidence>
<dbReference type="Proteomes" id="UP001250214">
    <property type="component" value="Unassembled WGS sequence"/>
</dbReference>
<dbReference type="Gene3D" id="3.40.50.2300">
    <property type="match status" value="1"/>
</dbReference>
<gene>
    <name evidence="8" type="ORF">RIF23_01345</name>
</gene>
<feature type="modified residue" description="4-aspartylphosphate" evidence="5">
    <location>
        <position position="60"/>
    </location>
</feature>
<evidence type="ECO:0000259" key="6">
    <source>
        <dbReference type="PROSITE" id="PS50043"/>
    </source>
</evidence>
<dbReference type="Pfam" id="PF00072">
    <property type="entry name" value="Response_reg"/>
    <property type="match status" value="1"/>
</dbReference>
<reference evidence="9" key="1">
    <citation type="submission" date="2023-07" db="EMBL/GenBank/DDBJ databases">
        <title>Novel species in the genus Lipingzhangella isolated from Sambhar Salt Lake.</title>
        <authorList>
            <person name="Jiya N."/>
            <person name="Kajale S."/>
            <person name="Sharma A."/>
        </authorList>
    </citation>
    <scope>NUCLEOTIDE SEQUENCE [LARGE SCALE GENOMIC DNA]</scope>
    <source>
        <strain evidence="9">LS1_29</strain>
    </source>
</reference>
<dbReference type="PROSITE" id="PS50043">
    <property type="entry name" value="HTH_LUXR_2"/>
    <property type="match status" value="1"/>
</dbReference>
<dbReference type="PANTHER" id="PTHR43214">
    <property type="entry name" value="TWO-COMPONENT RESPONSE REGULATOR"/>
    <property type="match status" value="1"/>
</dbReference>
<dbReference type="SMART" id="SM00448">
    <property type="entry name" value="REC"/>
    <property type="match status" value="1"/>
</dbReference>
<dbReference type="InterPro" id="IPR001789">
    <property type="entry name" value="Sig_transdc_resp-reg_receiver"/>
</dbReference>
<keyword evidence="3" id="KW-0238">DNA-binding</keyword>
<evidence type="ECO:0000313" key="8">
    <source>
        <dbReference type="EMBL" id="MDS1268932.1"/>
    </source>
</evidence>
<dbReference type="CDD" id="cd06170">
    <property type="entry name" value="LuxR_C_like"/>
    <property type="match status" value="1"/>
</dbReference>
<dbReference type="PRINTS" id="PR00038">
    <property type="entry name" value="HTHLUXR"/>
</dbReference>
<dbReference type="SUPFAM" id="SSF52172">
    <property type="entry name" value="CheY-like"/>
    <property type="match status" value="1"/>
</dbReference>
<evidence type="ECO:0000313" key="9">
    <source>
        <dbReference type="Proteomes" id="UP001250214"/>
    </source>
</evidence>
<evidence type="ECO:0000259" key="7">
    <source>
        <dbReference type="PROSITE" id="PS50110"/>
    </source>
</evidence>
<dbReference type="InterPro" id="IPR058245">
    <property type="entry name" value="NreC/VraR/RcsB-like_REC"/>
</dbReference>
<dbReference type="SUPFAM" id="SSF46894">
    <property type="entry name" value="C-terminal effector domain of the bipartite response regulators"/>
    <property type="match status" value="1"/>
</dbReference>
<dbReference type="InterPro" id="IPR016032">
    <property type="entry name" value="Sig_transdc_resp-reg_C-effctor"/>
</dbReference>
<dbReference type="InterPro" id="IPR000792">
    <property type="entry name" value="Tscrpt_reg_LuxR_C"/>
</dbReference>
<keyword evidence="4" id="KW-0804">Transcription</keyword>
<feature type="domain" description="HTH luxR-type" evidence="6">
    <location>
        <begin position="158"/>
        <end position="223"/>
    </location>
</feature>
<dbReference type="InterPro" id="IPR039420">
    <property type="entry name" value="WalR-like"/>
</dbReference>
<dbReference type="PROSITE" id="PS00622">
    <property type="entry name" value="HTH_LUXR_1"/>
    <property type="match status" value="1"/>
</dbReference>
<protein>
    <submittedName>
        <fullName evidence="8">Response regulator transcription factor</fullName>
    </submittedName>
</protein>
<sequence>MSSPTACVRVLLVDDQPLLRTGFRMILDAESRLTVVGEASDGADAVRATKRLVPDVILMDVRMPGTDGIDATREIVSWARGNQRAVRVLILTTFDLDEYVVEALRVGASGFMLKDAPPEDLVNAIEVVADGAAIVAPTVTRRLLDRFADRLPSVGGETRAQAEHLTEREREVLQLVARGLSNSEIARSLVVSETTVKTHVGNVLTKLQLRDRVQAVIHAYEIGLVRPGDDGGSGPEPGPSQQPR</sequence>
<evidence type="ECO:0000256" key="4">
    <source>
        <dbReference type="ARBA" id="ARBA00023163"/>
    </source>
</evidence>
<dbReference type="PROSITE" id="PS50110">
    <property type="entry name" value="RESPONSE_REGULATORY"/>
    <property type="match status" value="1"/>
</dbReference>
<dbReference type="PANTHER" id="PTHR43214:SF24">
    <property type="entry name" value="TRANSCRIPTIONAL REGULATORY PROTEIN NARL-RELATED"/>
    <property type="match status" value="1"/>
</dbReference>
<keyword evidence="9" id="KW-1185">Reference proteome</keyword>
<dbReference type="InterPro" id="IPR011006">
    <property type="entry name" value="CheY-like_superfamily"/>
</dbReference>
<dbReference type="CDD" id="cd17535">
    <property type="entry name" value="REC_NarL-like"/>
    <property type="match status" value="1"/>
</dbReference>
<dbReference type="RefSeq" id="WP_310910441.1">
    <property type="nucleotide sequence ID" value="NZ_JAVLVT010000001.1"/>
</dbReference>
<proteinExistence type="predicted"/>
<comment type="caution">
    <text evidence="8">The sequence shown here is derived from an EMBL/GenBank/DDBJ whole genome shotgun (WGS) entry which is preliminary data.</text>
</comment>
<feature type="domain" description="Response regulatory" evidence="7">
    <location>
        <begin position="9"/>
        <end position="129"/>
    </location>
</feature>
<keyword evidence="2" id="KW-0805">Transcription regulation</keyword>